<evidence type="ECO:0000256" key="5">
    <source>
        <dbReference type="ARBA" id="ARBA00022741"/>
    </source>
</evidence>
<dbReference type="InterPro" id="IPR007795">
    <property type="entry name" value="T7SS_EccB"/>
</dbReference>
<dbReference type="Proteomes" id="UP001589783">
    <property type="component" value="Unassembled WGS sequence"/>
</dbReference>
<organism evidence="11 12">
    <name type="scientific">Gordonia phosphorivorans</name>
    <dbReference type="NCBI Taxonomy" id="1056982"/>
    <lineage>
        <taxon>Bacteria</taxon>
        <taxon>Bacillati</taxon>
        <taxon>Actinomycetota</taxon>
        <taxon>Actinomycetes</taxon>
        <taxon>Mycobacteriales</taxon>
        <taxon>Gordoniaceae</taxon>
        <taxon>Gordonia</taxon>
    </lineage>
</organism>
<reference evidence="11 12" key="1">
    <citation type="submission" date="2024-09" db="EMBL/GenBank/DDBJ databases">
        <authorList>
            <person name="Sun Q."/>
            <person name="Mori K."/>
        </authorList>
    </citation>
    <scope>NUCLEOTIDE SEQUENCE [LARGE SCALE GENOMIC DNA]</scope>
    <source>
        <strain evidence="11 12">CCM 7957</strain>
    </source>
</reference>
<evidence type="ECO:0000256" key="6">
    <source>
        <dbReference type="ARBA" id="ARBA00022801"/>
    </source>
</evidence>
<dbReference type="InterPro" id="IPR044857">
    <property type="entry name" value="T7SS_EccB_R1"/>
</dbReference>
<keyword evidence="9 10" id="KW-0472">Membrane</keyword>
<keyword evidence="7" id="KW-0067">ATP-binding</keyword>
<accession>A0ABV6H8F0</accession>
<dbReference type="Gene3D" id="3.30.2390.20">
    <property type="entry name" value="Type VII secretion system EccB, repeat 1 domain"/>
    <property type="match status" value="1"/>
</dbReference>
<comment type="caution">
    <text evidence="11">The sequence shown here is derived from an EMBL/GenBank/DDBJ whole genome shotgun (WGS) entry which is preliminary data.</text>
</comment>
<dbReference type="RefSeq" id="WP_382361855.1">
    <property type="nucleotide sequence ID" value="NZ_JBHLWV010000013.1"/>
</dbReference>
<keyword evidence="3" id="KW-1003">Cell membrane</keyword>
<evidence type="ECO:0000256" key="7">
    <source>
        <dbReference type="ARBA" id="ARBA00022840"/>
    </source>
</evidence>
<dbReference type="EMBL" id="JBHLWV010000013">
    <property type="protein sequence ID" value="MFC0314248.1"/>
    <property type="molecule type" value="Genomic_DNA"/>
</dbReference>
<dbReference type="PANTHER" id="PTHR40765">
    <property type="entry name" value="ESX-2 SECRETION SYSTEM ATPASE ECCB2"/>
    <property type="match status" value="1"/>
</dbReference>
<keyword evidence="8 10" id="KW-1133">Transmembrane helix</keyword>
<keyword evidence="4 10" id="KW-0812">Transmembrane</keyword>
<evidence type="ECO:0000256" key="8">
    <source>
        <dbReference type="ARBA" id="ARBA00022989"/>
    </source>
</evidence>
<evidence type="ECO:0000256" key="4">
    <source>
        <dbReference type="ARBA" id="ARBA00022692"/>
    </source>
</evidence>
<proteinExistence type="inferred from homology"/>
<evidence type="ECO:0000256" key="2">
    <source>
        <dbReference type="ARBA" id="ARBA00008149"/>
    </source>
</evidence>
<evidence type="ECO:0000256" key="9">
    <source>
        <dbReference type="ARBA" id="ARBA00023136"/>
    </source>
</evidence>
<name>A0ABV6H8F0_9ACTN</name>
<dbReference type="PANTHER" id="PTHR40765:SF2">
    <property type="entry name" value="ESX-2 SECRETION SYSTEM ATPASE ECCB2"/>
    <property type="match status" value="1"/>
</dbReference>
<evidence type="ECO:0000256" key="1">
    <source>
        <dbReference type="ARBA" id="ARBA00004162"/>
    </source>
</evidence>
<keyword evidence="12" id="KW-1185">Reference proteome</keyword>
<feature type="transmembrane region" description="Helical" evidence="10">
    <location>
        <begin position="37"/>
        <end position="60"/>
    </location>
</feature>
<evidence type="ECO:0000313" key="12">
    <source>
        <dbReference type="Proteomes" id="UP001589783"/>
    </source>
</evidence>
<evidence type="ECO:0000256" key="10">
    <source>
        <dbReference type="SAM" id="Phobius"/>
    </source>
</evidence>
<dbReference type="NCBIfam" id="TIGR03919">
    <property type="entry name" value="T7SS_EccB"/>
    <property type="match status" value="1"/>
</dbReference>
<keyword evidence="6" id="KW-0378">Hydrolase</keyword>
<dbReference type="Pfam" id="PF05108">
    <property type="entry name" value="T7SS_ESX1_EccB"/>
    <property type="match status" value="1"/>
</dbReference>
<evidence type="ECO:0000313" key="11">
    <source>
        <dbReference type="EMBL" id="MFC0314248.1"/>
    </source>
</evidence>
<comment type="similarity">
    <text evidence="2">Belongs to the EccB family.</text>
</comment>
<protein>
    <submittedName>
        <fullName evidence="11">Type VII secretion protein EccB</fullName>
    </submittedName>
</protein>
<sequence>MTTRAQVSGYRFGVARAEHALVRRDARMLDDPMRAQFRALLAGAVVAVLLAAGAGIYGLISPAPSVAEAKIIASDTGGLYVLVDDVMHPVPNLASARLVVGEPLSARTVSHGAVSRYPRGSALGIAGAPAALPGPDRRESSTWSVCDDPAAGTAVIAGSLTAEAAPSAAGALVRSPAGEWLIYHPGGEGRRRPVRARVQGTATAVRRALGLDGATARPISQALLNAFPAEPELAVPEIAGRGGPGPGALADVPVGTVIRSLGVDDRPSYFVVLADGVQPVSVAAAEAVRGADRDSAGAVRQVSPGAMSAVPVVHRVPLDHFPAGPVTLAGASTVLCRRWEYAAGAAAARETWTITPHLPLPSGARVVPLRAGDGTGPALDGAYLRPGTAERVQIAGAEYYVTDAGVRYRLVGEDTAAMLGLPAAGRPAPWPVLSLLPSGPTLAREAALVARDLPR</sequence>
<evidence type="ECO:0000256" key="3">
    <source>
        <dbReference type="ARBA" id="ARBA00022475"/>
    </source>
</evidence>
<comment type="subcellular location">
    <subcellularLocation>
        <location evidence="1">Cell membrane</location>
        <topology evidence="1">Single-pass membrane protein</topology>
    </subcellularLocation>
</comment>
<dbReference type="Gene3D" id="2.40.50.910">
    <property type="entry name" value="Type VII secretion system EccB, repeat 3 domain"/>
    <property type="match status" value="1"/>
</dbReference>
<dbReference type="InterPro" id="IPR042485">
    <property type="entry name" value="T7SS_EccB_R3"/>
</dbReference>
<keyword evidence="5" id="KW-0547">Nucleotide-binding</keyword>
<gene>
    <name evidence="11" type="primary">eccB</name>
    <name evidence="11" type="ORF">ACFFJD_05190</name>
</gene>